<dbReference type="Gene3D" id="1.10.357.10">
    <property type="entry name" value="Tetracycline Repressor, domain 2"/>
    <property type="match status" value="1"/>
</dbReference>
<feature type="DNA-binding region" description="H-T-H motif" evidence="4">
    <location>
        <begin position="45"/>
        <end position="64"/>
    </location>
</feature>
<accession>A0A6M0RM79</accession>
<evidence type="ECO:0000259" key="5">
    <source>
        <dbReference type="PROSITE" id="PS50977"/>
    </source>
</evidence>
<dbReference type="GO" id="GO:0003700">
    <property type="term" value="F:DNA-binding transcription factor activity"/>
    <property type="evidence" value="ECO:0007669"/>
    <property type="project" value="TreeGrafter"/>
</dbReference>
<evidence type="ECO:0000256" key="1">
    <source>
        <dbReference type="ARBA" id="ARBA00023015"/>
    </source>
</evidence>
<dbReference type="InterPro" id="IPR001647">
    <property type="entry name" value="HTH_TetR"/>
</dbReference>
<evidence type="ECO:0000313" key="6">
    <source>
        <dbReference type="EMBL" id="NEZ57338.1"/>
    </source>
</evidence>
<proteinExistence type="predicted"/>
<evidence type="ECO:0000313" key="7">
    <source>
        <dbReference type="Proteomes" id="UP000481033"/>
    </source>
</evidence>
<dbReference type="PROSITE" id="PS50977">
    <property type="entry name" value="HTH_TETR_2"/>
    <property type="match status" value="1"/>
</dbReference>
<dbReference type="PANTHER" id="PTHR30055:SF148">
    <property type="entry name" value="TETR-FAMILY TRANSCRIPTIONAL REGULATOR"/>
    <property type="match status" value="1"/>
</dbReference>
<name>A0A6M0RM79_9CYAN</name>
<dbReference type="AlphaFoldDB" id="A0A6M0RM79"/>
<dbReference type="RefSeq" id="WP_163699409.1">
    <property type="nucleotide sequence ID" value="NZ_QXHD01000004.1"/>
</dbReference>
<dbReference type="InterPro" id="IPR050109">
    <property type="entry name" value="HTH-type_TetR-like_transc_reg"/>
</dbReference>
<keyword evidence="1" id="KW-0805">Transcription regulation</keyword>
<dbReference type="InterPro" id="IPR009057">
    <property type="entry name" value="Homeodomain-like_sf"/>
</dbReference>
<comment type="caution">
    <text evidence="6">The sequence shown here is derived from an EMBL/GenBank/DDBJ whole genome shotgun (WGS) entry which is preliminary data.</text>
</comment>
<sequence>MPRQKSSAKSNQPASVGRPRSWESKQAILTAAWKLLQTYSVRKVSIEAVAREAGVGKTTIYRWWPSKAAVIVDAFLAQVEPSLPFPKTDTASASLALQMRQVVKILSGDVGRIVAQIIAEGQCDPEALESFCDRFLKPRRNAARHIILQGIESGEFAPDIDPNLAMDILYGPIYYRLLVKHLPLDEAFAAALHRQAIVSILKP</sequence>
<dbReference type="Pfam" id="PF16859">
    <property type="entry name" value="TetR_C_11"/>
    <property type="match status" value="1"/>
</dbReference>
<dbReference type="SUPFAM" id="SSF46689">
    <property type="entry name" value="Homeodomain-like"/>
    <property type="match status" value="1"/>
</dbReference>
<evidence type="ECO:0000256" key="4">
    <source>
        <dbReference type="PROSITE-ProRule" id="PRU00335"/>
    </source>
</evidence>
<keyword evidence="3" id="KW-0804">Transcription</keyword>
<dbReference type="Proteomes" id="UP000481033">
    <property type="component" value="Unassembled WGS sequence"/>
</dbReference>
<organism evidence="6 7">
    <name type="scientific">Adonisia turfae CCMR0081</name>
    <dbReference type="NCBI Taxonomy" id="2292702"/>
    <lineage>
        <taxon>Bacteria</taxon>
        <taxon>Bacillati</taxon>
        <taxon>Cyanobacteriota</taxon>
        <taxon>Adonisia</taxon>
        <taxon>Adonisia turfae</taxon>
    </lineage>
</organism>
<dbReference type="GO" id="GO:0000976">
    <property type="term" value="F:transcription cis-regulatory region binding"/>
    <property type="evidence" value="ECO:0007669"/>
    <property type="project" value="TreeGrafter"/>
</dbReference>
<gene>
    <name evidence="6" type="ORF">DXZ20_17000</name>
</gene>
<reference evidence="6 7" key="1">
    <citation type="journal article" date="2020" name="Microb. Ecol.">
        <title>Ecogenomics of the Marine Benthic Filamentous Cyanobacterium Adonisia.</title>
        <authorList>
            <person name="Walter J.M."/>
            <person name="Coutinho F.H."/>
            <person name="Leomil L."/>
            <person name="Hargreaves P.I."/>
            <person name="Campeao M.E."/>
            <person name="Vieira V.V."/>
            <person name="Silva B.S."/>
            <person name="Fistarol G.O."/>
            <person name="Salomon P.S."/>
            <person name="Sawabe T."/>
            <person name="Mino S."/>
            <person name="Hosokawa M."/>
            <person name="Miyashita H."/>
            <person name="Maruyama F."/>
            <person name="van Verk M.C."/>
            <person name="Dutilh B.E."/>
            <person name="Thompson C.C."/>
            <person name="Thompson F.L."/>
        </authorList>
    </citation>
    <scope>NUCLEOTIDE SEQUENCE [LARGE SCALE GENOMIC DNA]</scope>
    <source>
        <strain evidence="6 7">CCMR0081</strain>
    </source>
</reference>
<keyword evidence="2 4" id="KW-0238">DNA-binding</keyword>
<dbReference type="InterPro" id="IPR036271">
    <property type="entry name" value="Tet_transcr_reg_TetR-rel_C_sf"/>
</dbReference>
<keyword evidence="7" id="KW-1185">Reference proteome</keyword>
<dbReference type="Gene3D" id="1.10.10.60">
    <property type="entry name" value="Homeodomain-like"/>
    <property type="match status" value="1"/>
</dbReference>
<feature type="domain" description="HTH tetR-type" evidence="5">
    <location>
        <begin position="22"/>
        <end position="82"/>
    </location>
</feature>
<evidence type="ECO:0000256" key="3">
    <source>
        <dbReference type="ARBA" id="ARBA00023163"/>
    </source>
</evidence>
<dbReference type="InterPro" id="IPR011075">
    <property type="entry name" value="TetR_C"/>
</dbReference>
<protein>
    <submittedName>
        <fullName evidence="6">TetR/AcrR family transcriptional regulator</fullName>
    </submittedName>
</protein>
<dbReference type="EMBL" id="QXHD01000004">
    <property type="protein sequence ID" value="NEZ57338.1"/>
    <property type="molecule type" value="Genomic_DNA"/>
</dbReference>
<dbReference type="SUPFAM" id="SSF48498">
    <property type="entry name" value="Tetracyclin repressor-like, C-terminal domain"/>
    <property type="match status" value="1"/>
</dbReference>
<dbReference type="Pfam" id="PF00440">
    <property type="entry name" value="TetR_N"/>
    <property type="match status" value="1"/>
</dbReference>
<evidence type="ECO:0000256" key="2">
    <source>
        <dbReference type="ARBA" id="ARBA00023125"/>
    </source>
</evidence>
<dbReference type="PANTHER" id="PTHR30055">
    <property type="entry name" value="HTH-TYPE TRANSCRIPTIONAL REGULATOR RUTR"/>
    <property type="match status" value="1"/>
</dbReference>